<keyword evidence="12 17" id="KW-0456">Lyase</keyword>
<comment type="cofactor">
    <cofactor evidence="18 19">
        <name>K(+)</name>
        <dbReference type="ChEBI" id="CHEBI:29103"/>
    </cofactor>
    <text evidence="18 19">Binds 1 potassium ion per subunit.</text>
</comment>
<dbReference type="HAMAP" id="MF_01965">
    <property type="entry name" value="NADHX_dehydratase"/>
    <property type="match status" value="1"/>
</dbReference>
<comment type="similarity">
    <text evidence="17">Belongs to the NnrD/CARKD family.</text>
</comment>
<feature type="domain" description="YjeF C-terminal" evidence="20">
    <location>
        <begin position="225"/>
        <end position="490"/>
    </location>
</feature>
<keyword evidence="10 17" id="KW-0520">NAD</keyword>
<dbReference type="PROSITE" id="PS51383">
    <property type="entry name" value="YJEF_C_3"/>
    <property type="match status" value="1"/>
</dbReference>
<dbReference type="NCBIfam" id="TIGR00196">
    <property type="entry name" value="yjeF_cterm"/>
    <property type="match status" value="1"/>
</dbReference>
<comment type="similarity">
    <text evidence="3 19">In the N-terminal section; belongs to the NnrE/AIBP family.</text>
</comment>
<dbReference type="InterPro" id="IPR030677">
    <property type="entry name" value="Nnr"/>
</dbReference>
<accession>A0A4R8LTF2</accession>
<feature type="binding site" evidence="17">
    <location>
        <position position="430"/>
    </location>
    <ligand>
        <name>AMP</name>
        <dbReference type="ChEBI" id="CHEBI:456215"/>
    </ligand>
</feature>
<dbReference type="AlphaFoldDB" id="A0A4R8LTF2"/>
<dbReference type="Pfam" id="PF03853">
    <property type="entry name" value="YjeF_N"/>
    <property type="match status" value="1"/>
</dbReference>
<evidence type="ECO:0000256" key="6">
    <source>
        <dbReference type="ARBA" id="ARBA00022741"/>
    </source>
</evidence>
<dbReference type="EMBL" id="SORF01000003">
    <property type="protein sequence ID" value="TDY50007.1"/>
    <property type="molecule type" value="Genomic_DNA"/>
</dbReference>
<comment type="function">
    <text evidence="17">Catalyzes the dehydration of the S-form of NAD(P)HX at the expense of ADP, which is converted to AMP. Together with NAD(P)HX epimerase, which catalyzes the epimerization of the S- and R-forms, the enzyme allows the repair of both epimers of NAD(P)HX, a damaged form of NAD(P)H that is a result of enzymatic or heat-dependent hydration.</text>
</comment>
<dbReference type="EC" id="4.2.1.136" evidence="19"/>
<dbReference type="Gene3D" id="3.40.1190.20">
    <property type="match status" value="1"/>
</dbReference>
<dbReference type="GO" id="GO:0052855">
    <property type="term" value="F:ADP-dependent NAD(P)H-hydrate dehydratase activity"/>
    <property type="evidence" value="ECO:0007669"/>
    <property type="project" value="UniProtKB-UniRule"/>
</dbReference>
<keyword evidence="8 17" id="KW-0521">NADP</keyword>
<dbReference type="InterPro" id="IPR017953">
    <property type="entry name" value="Carbohydrate_kinase_pred_CS"/>
</dbReference>
<evidence type="ECO:0000256" key="17">
    <source>
        <dbReference type="HAMAP-Rule" id="MF_01965"/>
    </source>
</evidence>
<dbReference type="InterPro" id="IPR029056">
    <property type="entry name" value="Ribokinase-like"/>
</dbReference>
<evidence type="ECO:0000256" key="13">
    <source>
        <dbReference type="ARBA" id="ARBA00023268"/>
    </source>
</evidence>
<evidence type="ECO:0000256" key="15">
    <source>
        <dbReference type="ARBA" id="ARBA00048238"/>
    </source>
</evidence>
<dbReference type="GO" id="GO:0046872">
    <property type="term" value="F:metal ion binding"/>
    <property type="evidence" value="ECO:0007669"/>
    <property type="project" value="UniProtKB-UniRule"/>
</dbReference>
<evidence type="ECO:0000313" key="22">
    <source>
        <dbReference type="EMBL" id="TDY50007.1"/>
    </source>
</evidence>
<feature type="binding site" evidence="18">
    <location>
        <position position="56"/>
    </location>
    <ligand>
        <name>K(+)</name>
        <dbReference type="ChEBI" id="CHEBI:29103"/>
    </ligand>
</feature>
<dbReference type="RefSeq" id="WP_134158752.1">
    <property type="nucleotide sequence ID" value="NZ_SORF01000003.1"/>
</dbReference>
<evidence type="ECO:0000256" key="1">
    <source>
        <dbReference type="ARBA" id="ARBA00000013"/>
    </source>
</evidence>
<organism evidence="22 23">
    <name type="scientific">Alicyclobacillus sacchari</name>
    <dbReference type="NCBI Taxonomy" id="392010"/>
    <lineage>
        <taxon>Bacteria</taxon>
        <taxon>Bacillati</taxon>
        <taxon>Bacillota</taxon>
        <taxon>Bacilli</taxon>
        <taxon>Bacillales</taxon>
        <taxon>Alicyclobacillaceae</taxon>
        <taxon>Alicyclobacillus</taxon>
    </lineage>
</organism>
<keyword evidence="13" id="KW-0511">Multifunctional enzyme</keyword>
<protein>
    <recommendedName>
        <fullName evidence="19">Bifunctional NAD(P)H-hydrate repair enzyme</fullName>
    </recommendedName>
    <alternativeName>
        <fullName evidence="19">Nicotinamide nucleotide repair protein</fullName>
    </alternativeName>
    <domain>
        <recommendedName>
            <fullName evidence="19">ADP-dependent (S)-NAD(P)H-hydrate dehydratase</fullName>
            <ecNumber evidence="19">4.2.1.136</ecNumber>
        </recommendedName>
        <alternativeName>
            <fullName evidence="19">ADP-dependent NAD(P)HX dehydratase</fullName>
        </alternativeName>
    </domain>
    <domain>
        <recommendedName>
            <fullName evidence="19">NAD(P)H-hydrate epimerase</fullName>
            <ecNumber evidence="19">5.1.99.6</ecNumber>
        </recommendedName>
    </domain>
</protein>
<comment type="caution">
    <text evidence="18">Lacks conserved residue(s) required for the propagation of feature annotation.</text>
</comment>
<evidence type="ECO:0000259" key="21">
    <source>
        <dbReference type="PROSITE" id="PS51385"/>
    </source>
</evidence>
<feature type="binding site" evidence="17">
    <location>
        <position position="431"/>
    </location>
    <ligand>
        <name>(6S)-NADPHX</name>
        <dbReference type="ChEBI" id="CHEBI:64076"/>
    </ligand>
</feature>
<evidence type="ECO:0000259" key="20">
    <source>
        <dbReference type="PROSITE" id="PS51383"/>
    </source>
</evidence>
<dbReference type="GO" id="GO:0052856">
    <property type="term" value="F:NAD(P)HX epimerase activity"/>
    <property type="evidence" value="ECO:0007669"/>
    <property type="project" value="UniProtKB-UniRule"/>
</dbReference>
<dbReference type="GO" id="GO:0005524">
    <property type="term" value="F:ATP binding"/>
    <property type="evidence" value="ECO:0007669"/>
    <property type="project" value="UniProtKB-UniRule"/>
</dbReference>
<feature type="binding site" evidence="18">
    <location>
        <begin position="132"/>
        <end position="138"/>
    </location>
    <ligand>
        <name>(6S)-NADPHX</name>
        <dbReference type="ChEBI" id="CHEBI:64076"/>
    </ligand>
</feature>
<name>A0A4R8LTF2_9BACL</name>
<evidence type="ECO:0000256" key="9">
    <source>
        <dbReference type="ARBA" id="ARBA00022958"/>
    </source>
</evidence>
<evidence type="ECO:0000256" key="18">
    <source>
        <dbReference type="HAMAP-Rule" id="MF_01966"/>
    </source>
</evidence>
<feature type="binding site" evidence="17">
    <location>
        <position position="364"/>
    </location>
    <ligand>
        <name>(6S)-NADPHX</name>
        <dbReference type="ChEBI" id="CHEBI:64076"/>
    </ligand>
</feature>
<comment type="similarity">
    <text evidence="18">Belongs to the NnrE/AIBP family.</text>
</comment>
<dbReference type="EC" id="5.1.99.6" evidence="19"/>
<evidence type="ECO:0000256" key="12">
    <source>
        <dbReference type="ARBA" id="ARBA00023239"/>
    </source>
</evidence>
<dbReference type="OrthoDB" id="9806925at2"/>
<dbReference type="Proteomes" id="UP000294581">
    <property type="component" value="Unassembled WGS sequence"/>
</dbReference>
<dbReference type="PROSITE" id="PS01050">
    <property type="entry name" value="YJEF_C_2"/>
    <property type="match status" value="1"/>
</dbReference>
<keyword evidence="7 17" id="KW-0067">ATP-binding</keyword>
<evidence type="ECO:0000256" key="2">
    <source>
        <dbReference type="ARBA" id="ARBA00000909"/>
    </source>
</evidence>
<feature type="binding site" evidence="18">
    <location>
        <position position="161"/>
    </location>
    <ligand>
        <name>(6S)-NADPHX</name>
        <dbReference type="ChEBI" id="CHEBI:64076"/>
    </ligand>
</feature>
<dbReference type="CDD" id="cd01171">
    <property type="entry name" value="YXKO-related"/>
    <property type="match status" value="1"/>
</dbReference>
<comment type="catalytic activity">
    <reaction evidence="1 18 19">
        <text>(6R)-NADHX = (6S)-NADHX</text>
        <dbReference type="Rhea" id="RHEA:32215"/>
        <dbReference type="ChEBI" id="CHEBI:64074"/>
        <dbReference type="ChEBI" id="CHEBI:64075"/>
        <dbReference type="EC" id="5.1.99.6"/>
    </reaction>
</comment>
<keyword evidence="9 18" id="KW-0630">Potassium</keyword>
<dbReference type="Gene3D" id="3.40.50.10260">
    <property type="entry name" value="YjeF N-terminal domain"/>
    <property type="match status" value="1"/>
</dbReference>
<evidence type="ECO:0000256" key="16">
    <source>
        <dbReference type="ARBA" id="ARBA00049209"/>
    </source>
</evidence>
<dbReference type="PIRSF" id="PIRSF017184">
    <property type="entry name" value="Nnr"/>
    <property type="match status" value="1"/>
</dbReference>
<dbReference type="GO" id="GO:0110051">
    <property type="term" value="P:metabolite repair"/>
    <property type="evidence" value="ECO:0007669"/>
    <property type="project" value="TreeGrafter"/>
</dbReference>
<comment type="function">
    <text evidence="18">Catalyzes the epimerization of the S- and R-forms of NAD(P)HX, a damaged form of NAD(P)H that is a result of enzymatic or heat-dependent hydration. This is a prerequisite for the S-specific NAD(P)H-hydrate dehydratase to allow the repair of both epimers of NAD(P)HX.</text>
</comment>
<evidence type="ECO:0000256" key="14">
    <source>
        <dbReference type="ARBA" id="ARBA00025153"/>
    </source>
</evidence>
<comment type="function">
    <text evidence="14 19">Bifunctional enzyme that catalyzes the epimerization of the S- and R-forms of NAD(P)HX and the dehydration of the S-form of NAD(P)HX at the expense of ADP, which is converted to AMP. This allows the repair of both epimers of NAD(P)HX, a damaged form of NAD(P)H that is a result of enzymatic or heat-dependent hydration.</text>
</comment>
<reference evidence="22 23" key="1">
    <citation type="submission" date="2019-03" db="EMBL/GenBank/DDBJ databases">
        <title>Genomic Encyclopedia of Type Strains, Phase IV (KMG-IV): sequencing the most valuable type-strain genomes for metagenomic binning, comparative biology and taxonomic classification.</title>
        <authorList>
            <person name="Goeker M."/>
        </authorList>
    </citation>
    <scope>NUCLEOTIDE SEQUENCE [LARGE SCALE GENOMIC DNA]</scope>
    <source>
        <strain evidence="22 23">DSM 17974</strain>
    </source>
</reference>
<dbReference type="HAMAP" id="MF_01966">
    <property type="entry name" value="NADHX_epimerase"/>
    <property type="match status" value="1"/>
</dbReference>
<dbReference type="PANTHER" id="PTHR12592:SF0">
    <property type="entry name" value="ATP-DEPENDENT (S)-NAD(P)H-HYDRATE DEHYDRATASE"/>
    <property type="match status" value="1"/>
</dbReference>
<dbReference type="Pfam" id="PF01256">
    <property type="entry name" value="Carb_kinase"/>
    <property type="match status" value="1"/>
</dbReference>
<evidence type="ECO:0000256" key="10">
    <source>
        <dbReference type="ARBA" id="ARBA00023027"/>
    </source>
</evidence>
<feature type="binding site" evidence="18">
    <location>
        <position position="164"/>
    </location>
    <ligand>
        <name>K(+)</name>
        <dbReference type="ChEBI" id="CHEBI:29103"/>
    </ligand>
</feature>
<evidence type="ECO:0000256" key="3">
    <source>
        <dbReference type="ARBA" id="ARBA00006001"/>
    </source>
</evidence>
<gene>
    <name evidence="18" type="primary">nnrE</name>
    <name evidence="17" type="synonym">nnrD</name>
    <name evidence="22" type="ORF">C7445_10350</name>
</gene>
<dbReference type="InterPro" id="IPR004443">
    <property type="entry name" value="YjeF_N_dom"/>
</dbReference>
<keyword evidence="11 18" id="KW-0413">Isomerase</keyword>
<keyword evidence="23" id="KW-1185">Reference proteome</keyword>
<evidence type="ECO:0000256" key="4">
    <source>
        <dbReference type="ARBA" id="ARBA00009524"/>
    </source>
</evidence>
<dbReference type="SUPFAM" id="SSF53613">
    <property type="entry name" value="Ribokinase-like"/>
    <property type="match status" value="1"/>
</dbReference>
<comment type="caution">
    <text evidence="22">The sequence shown here is derived from an EMBL/GenBank/DDBJ whole genome shotgun (WGS) entry which is preliminary data.</text>
</comment>
<comment type="catalytic activity">
    <reaction evidence="16 17 19">
        <text>(6S)-NADPHX + ADP = AMP + phosphate + NADPH + H(+)</text>
        <dbReference type="Rhea" id="RHEA:32235"/>
        <dbReference type="ChEBI" id="CHEBI:15378"/>
        <dbReference type="ChEBI" id="CHEBI:43474"/>
        <dbReference type="ChEBI" id="CHEBI:57783"/>
        <dbReference type="ChEBI" id="CHEBI:64076"/>
        <dbReference type="ChEBI" id="CHEBI:456215"/>
        <dbReference type="ChEBI" id="CHEBI:456216"/>
        <dbReference type="EC" id="4.2.1.136"/>
    </reaction>
</comment>
<comment type="similarity">
    <text evidence="4 19">In the C-terminal section; belongs to the NnrD/CARKD family.</text>
</comment>
<dbReference type="GO" id="GO:0046496">
    <property type="term" value="P:nicotinamide nucleotide metabolic process"/>
    <property type="evidence" value="ECO:0007669"/>
    <property type="project" value="UniProtKB-UniRule"/>
</dbReference>
<feature type="binding site" evidence="17">
    <location>
        <begin position="401"/>
        <end position="405"/>
    </location>
    <ligand>
        <name>AMP</name>
        <dbReference type="ChEBI" id="CHEBI:456215"/>
    </ligand>
</feature>
<keyword evidence="5 18" id="KW-0479">Metal-binding</keyword>
<feature type="binding site" evidence="17">
    <location>
        <position position="258"/>
    </location>
    <ligand>
        <name>(6S)-NADPHX</name>
        <dbReference type="ChEBI" id="CHEBI:64076"/>
    </ligand>
</feature>
<dbReference type="PROSITE" id="PS51385">
    <property type="entry name" value="YJEF_N"/>
    <property type="match status" value="1"/>
</dbReference>
<proteinExistence type="inferred from homology"/>
<comment type="subunit">
    <text evidence="17">Homotetramer.</text>
</comment>
<keyword evidence="6 17" id="KW-0547">Nucleotide-binding</keyword>
<comment type="catalytic activity">
    <reaction evidence="2 18 19">
        <text>(6R)-NADPHX = (6S)-NADPHX</text>
        <dbReference type="Rhea" id="RHEA:32227"/>
        <dbReference type="ChEBI" id="CHEBI:64076"/>
        <dbReference type="ChEBI" id="CHEBI:64077"/>
        <dbReference type="EC" id="5.1.99.6"/>
    </reaction>
</comment>
<dbReference type="SUPFAM" id="SSF64153">
    <property type="entry name" value="YjeF N-terminal domain-like"/>
    <property type="match status" value="1"/>
</dbReference>
<feature type="binding site" evidence="18">
    <location>
        <begin position="55"/>
        <end position="59"/>
    </location>
    <ligand>
        <name>(6S)-NADPHX</name>
        <dbReference type="ChEBI" id="CHEBI:64076"/>
    </ligand>
</feature>
<dbReference type="NCBIfam" id="TIGR00197">
    <property type="entry name" value="yjeF_nterm"/>
    <property type="match status" value="1"/>
</dbReference>
<evidence type="ECO:0000313" key="23">
    <source>
        <dbReference type="Proteomes" id="UP000294581"/>
    </source>
</evidence>
<evidence type="ECO:0000256" key="19">
    <source>
        <dbReference type="PIRNR" id="PIRNR017184"/>
    </source>
</evidence>
<evidence type="ECO:0000256" key="8">
    <source>
        <dbReference type="ARBA" id="ARBA00022857"/>
    </source>
</evidence>
<dbReference type="InterPro" id="IPR000631">
    <property type="entry name" value="CARKD"/>
</dbReference>
<sequence>MYLVTSEQMRSFDHDTIETYRVPAIVLMDHAGRAVADAVLTRAVEAAVVVCGKGNNGADGWLCARWLKRAGVAVSVVTLVDPATLQADARIAQAIADAAGVHWRLYEPGVVREVVTLARATGKVAIVDAILGTGVSRPLTGDVALAVDEINQAQVDVVAIDLPTGVNASTGEVLGNAVQAAATVAMAAEKLGTAVTPGALYAGQVHVADIGIEMRVDDATAVYTHPALFRQQYGERDAMSHKGSFGRVGIAVGSMTGAARLAAAAAARVGVGMVVVGGEGAAGSQWAPDIVVRSQADITAAFADCQAVVIGPGLGDRAGSAALWIRELADCGVRSGAIDADALAAVAQAGRFTPVSGEYVLTPHPKEAARMLGWDVSMVQARRIQAAREIAAGTQAVVLLKGYRTVIATPEGRLRVNPTGDASLAVAGSGDVLAGVVGSLLAQGLDAFAAASLGAWLHGRAGELAGKALTRVSTTASDVVQELPNALQAYLQSLR</sequence>
<feature type="binding site" evidence="18">
    <location>
        <position position="128"/>
    </location>
    <ligand>
        <name>K(+)</name>
        <dbReference type="ChEBI" id="CHEBI:29103"/>
    </ligand>
</feature>
<comment type="cofactor">
    <cofactor evidence="17">
        <name>Mg(2+)</name>
        <dbReference type="ChEBI" id="CHEBI:18420"/>
    </cofactor>
</comment>
<evidence type="ECO:0000256" key="5">
    <source>
        <dbReference type="ARBA" id="ARBA00022723"/>
    </source>
</evidence>
<dbReference type="PANTHER" id="PTHR12592">
    <property type="entry name" value="ATP-DEPENDENT (S)-NAD(P)H-HYDRATE DEHYDRATASE FAMILY MEMBER"/>
    <property type="match status" value="1"/>
</dbReference>
<feature type="binding site" evidence="17">
    <location>
        <position position="313"/>
    </location>
    <ligand>
        <name>(6S)-NADPHX</name>
        <dbReference type="ChEBI" id="CHEBI:64076"/>
    </ligand>
</feature>
<feature type="domain" description="YjeF N-terminal" evidence="21">
    <location>
        <begin position="9"/>
        <end position="218"/>
    </location>
</feature>
<evidence type="ECO:0000256" key="7">
    <source>
        <dbReference type="ARBA" id="ARBA00022840"/>
    </source>
</evidence>
<comment type="catalytic activity">
    <reaction evidence="15 17 19">
        <text>(6S)-NADHX + ADP = AMP + phosphate + NADH + H(+)</text>
        <dbReference type="Rhea" id="RHEA:32223"/>
        <dbReference type="ChEBI" id="CHEBI:15378"/>
        <dbReference type="ChEBI" id="CHEBI:43474"/>
        <dbReference type="ChEBI" id="CHEBI:57945"/>
        <dbReference type="ChEBI" id="CHEBI:64074"/>
        <dbReference type="ChEBI" id="CHEBI:456215"/>
        <dbReference type="ChEBI" id="CHEBI:456216"/>
        <dbReference type="EC" id="4.2.1.136"/>
    </reaction>
</comment>
<evidence type="ECO:0000256" key="11">
    <source>
        <dbReference type="ARBA" id="ARBA00023235"/>
    </source>
</evidence>
<dbReference type="InterPro" id="IPR036652">
    <property type="entry name" value="YjeF_N_dom_sf"/>
</dbReference>